<dbReference type="RefSeq" id="WP_094233986.1">
    <property type="nucleotide sequence ID" value="NZ_CP016199.1"/>
</dbReference>
<dbReference type="GO" id="GO:0002949">
    <property type="term" value="P:tRNA threonylcarbamoyladenosine modification"/>
    <property type="evidence" value="ECO:0007669"/>
    <property type="project" value="InterPro"/>
</dbReference>
<dbReference type="AlphaFoldDB" id="A0A223AS45"/>
<keyword evidence="7" id="KW-0547">Nucleotide-binding</keyword>
<keyword evidence="11" id="KW-0808">Transferase</keyword>
<dbReference type="EMBL" id="CP016199">
    <property type="protein sequence ID" value="ASS37757.1"/>
    <property type="molecule type" value="Genomic_DNA"/>
</dbReference>
<dbReference type="SUPFAM" id="SSF52540">
    <property type="entry name" value="P-loop containing nucleoside triphosphate hydrolases"/>
    <property type="match status" value="1"/>
</dbReference>
<reference evidence="12" key="1">
    <citation type="submission" date="2016-05" db="EMBL/GenBank/DDBJ databases">
        <authorList>
            <person name="Holder M.E."/>
            <person name="Ajami N.J."/>
            <person name="Petrosino J.F."/>
        </authorList>
    </citation>
    <scope>NUCLEOTIDE SEQUENCE [LARGE SCALE GENOMIC DNA]</scope>
    <source>
        <strain evidence="12">ATCC 700696</strain>
    </source>
</reference>
<name>A0A223AS45_9FIRM</name>
<dbReference type="Pfam" id="PF02367">
    <property type="entry name" value="TsaE"/>
    <property type="match status" value="1"/>
</dbReference>
<keyword evidence="12" id="KW-1185">Reference proteome</keyword>
<dbReference type="PANTHER" id="PTHR33540:SF2">
    <property type="entry name" value="TRNA THREONYLCARBAMOYLADENOSINE BIOSYNTHESIS PROTEIN TSAE"/>
    <property type="match status" value="1"/>
</dbReference>
<gene>
    <name evidence="11" type="ORF">AXF17_04350</name>
</gene>
<evidence type="ECO:0000256" key="7">
    <source>
        <dbReference type="ARBA" id="ARBA00022741"/>
    </source>
</evidence>
<dbReference type="PANTHER" id="PTHR33540">
    <property type="entry name" value="TRNA THREONYLCARBAMOYLADENOSINE BIOSYNTHESIS PROTEIN TSAE"/>
    <property type="match status" value="1"/>
</dbReference>
<keyword evidence="8" id="KW-0067">ATP-binding</keyword>
<evidence type="ECO:0000256" key="9">
    <source>
        <dbReference type="ARBA" id="ARBA00022842"/>
    </source>
</evidence>
<dbReference type="GO" id="GO:0005524">
    <property type="term" value="F:ATP binding"/>
    <property type="evidence" value="ECO:0007669"/>
    <property type="project" value="UniProtKB-KW"/>
</dbReference>
<evidence type="ECO:0000256" key="3">
    <source>
        <dbReference type="ARBA" id="ARBA00019010"/>
    </source>
</evidence>
<comment type="similarity">
    <text evidence="2">Belongs to the TsaE family.</text>
</comment>
<dbReference type="GO" id="GO:0016740">
    <property type="term" value="F:transferase activity"/>
    <property type="evidence" value="ECO:0007669"/>
    <property type="project" value="UniProtKB-KW"/>
</dbReference>
<keyword evidence="9" id="KW-0460">Magnesium</keyword>
<dbReference type="GO" id="GO:0005737">
    <property type="term" value="C:cytoplasm"/>
    <property type="evidence" value="ECO:0007669"/>
    <property type="project" value="UniProtKB-SubCell"/>
</dbReference>
<organism evidence="11 12">
    <name type="scientific">Mogibacterium pumilum</name>
    <dbReference type="NCBI Taxonomy" id="86332"/>
    <lineage>
        <taxon>Bacteria</taxon>
        <taxon>Bacillati</taxon>
        <taxon>Bacillota</taxon>
        <taxon>Clostridia</taxon>
        <taxon>Peptostreptococcales</taxon>
        <taxon>Anaerovoracaceae</taxon>
        <taxon>Mogibacterium</taxon>
    </lineage>
</organism>
<proteinExistence type="inferred from homology"/>
<dbReference type="InterPro" id="IPR003442">
    <property type="entry name" value="T6A_TsaE"/>
</dbReference>
<dbReference type="OrthoDB" id="9815896at2"/>
<comment type="subcellular location">
    <subcellularLocation>
        <location evidence="1">Cytoplasm</location>
    </subcellularLocation>
</comment>
<keyword evidence="6" id="KW-0479">Metal-binding</keyword>
<evidence type="ECO:0000256" key="4">
    <source>
        <dbReference type="ARBA" id="ARBA00022490"/>
    </source>
</evidence>
<protein>
    <recommendedName>
        <fullName evidence="3">tRNA threonylcarbamoyladenosine biosynthesis protein TsaE</fullName>
    </recommendedName>
    <alternativeName>
        <fullName evidence="10">t(6)A37 threonylcarbamoyladenosine biosynthesis protein TsaE</fullName>
    </alternativeName>
</protein>
<keyword evidence="4" id="KW-0963">Cytoplasm</keyword>
<accession>A0A223AS45</accession>
<evidence type="ECO:0000256" key="10">
    <source>
        <dbReference type="ARBA" id="ARBA00032441"/>
    </source>
</evidence>
<dbReference type="NCBIfam" id="TIGR00150">
    <property type="entry name" value="T6A_YjeE"/>
    <property type="match status" value="1"/>
</dbReference>
<sequence>MSVQEQIIYINNEQDTEAFGMELASTLEPGDILALIGDLGTGKTTLTKYIAKGMGVTENIDSPTFNIVKEHKSGRLPLFHFDVYRLSSGDELLDIGADEYFYADGVCIIEWADIVADVIPEKAKVILIEYGDKQGERVYRCIF</sequence>
<dbReference type="Gene3D" id="3.40.50.300">
    <property type="entry name" value="P-loop containing nucleotide triphosphate hydrolases"/>
    <property type="match status" value="1"/>
</dbReference>
<evidence type="ECO:0000313" key="12">
    <source>
        <dbReference type="Proteomes" id="UP000214689"/>
    </source>
</evidence>
<evidence type="ECO:0000256" key="5">
    <source>
        <dbReference type="ARBA" id="ARBA00022694"/>
    </source>
</evidence>
<dbReference type="GO" id="GO:0046872">
    <property type="term" value="F:metal ion binding"/>
    <property type="evidence" value="ECO:0007669"/>
    <property type="project" value="UniProtKB-KW"/>
</dbReference>
<evidence type="ECO:0000256" key="6">
    <source>
        <dbReference type="ARBA" id="ARBA00022723"/>
    </source>
</evidence>
<keyword evidence="5" id="KW-0819">tRNA processing</keyword>
<dbReference type="InterPro" id="IPR027417">
    <property type="entry name" value="P-loop_NTPase"/>
</dbReference>
<evidence type="ECO:0000256" key="1">
    <source>
        <dbReference type="ARBA" id="ARBA00004496"/>
    </source>
</evidence>
<dbReference type="Proteomes" id="UP000214689">
    <property type="component" value="Chromosome"/>
</dbReference>
<evidence type="ECO:0000256" key="2">
    <source>
        <dbReference type="ARBA" id="ARBA00007599"/>
    </source>
</evidence>
<evidence type="ECO:0000313" key="11">
    <source>
        <dbReference type="EMBL" id="ASS37757.1"/>
    </source>
</evidence>
<evidence type="ECO:0000256" key="8">
    <source>
        <dbReference type="ARBA" id="ARBA00022840"/>
    </source>
</evidence>